<reference evidence="1 2" key="1">
    <citation type="submission" date="2013-04" db="EMBL/GenBank/DDBJ databases">
        <title>The Genome Sequence of Treponema vincentii F0403.</title>
        <authorList>
            <consortium name="The Broad Institute Genomics Platform"/>
            <person name="Earl A."/>
            <person name="Ward D."/>
            <person name="Feldgarden M."/>
            <person name="Gevers D."/>
            <person name="Leonetti C."/>
            <person name="Izard J."/>
            <person name="Walker B."/>
            <person name="Young S."/>
            <person name="Zeng Q."/>
            <person name="Gargeya S."/>
            <person name="Fitzgerald M."/>
            <person name="Haas B."/>
            <person name="Abouelleil A."/>
            <person name="Allen A.W."/>
            <person name="Alvarado L."/>
            <person name="Arachchi H.M."/>
            <person name="Berlin A.M."/>
            <person name="Chapman S.B."/>
            <person name="Gainer-Dewar J."/>
            <person name="Goldberg J."/>
            <person name="Griggs A."/>
            <person name="Gujja S."/>
            <person name="Hansen M."/>
            <person name="Howarth C."/>
            <person name="Imamovic A."/>
            <person name="Ireland A."/>
            <person name="Larimer J."/>
            <person name="McCowan C."/>
            <person name="Murphy C."/>
            <person name="Pearson M."/>
            <person name="Poon T.W."/>
            <person name="Priest M."/>
            <person name="Roberts A."/>
            <person name="Saif S."/>
            <person name="Shea T."/>
            <person name="Sisk P."/>
            <person name="Sykes S."/>
            <person name="Wortman J."/>
            <person name="Nusbaum C."/>
            <person name="Birren B."/>
        </authorList>
    </citation>
    <scope>NUCLEOTIDE SEQUENCE [LARGE SCALE GENOMIC DNA]</scope>
    <source>
        <strain evidence="1 2">F0403</strain>
    </source>
</reference>
<dbReference type="AlphaFoldDB" id="S3L9Z4"/>
<dbReference type="PATRIC" id="fig|1125702.3.peg.1132"/>
<dbReference type="HOGENOM" id="CLU_071840_0_0_12"/>
<dbReference type="Proteomes" id="UP000014605">
    <property type="component" value="Unassembled WGS sequence"/>
</dbReference>
<gene>
    <name evidence="1" type="ORF">HMPREF1222_01092</name>
</gene>
<dbReference type="RefSeq" id="WP_016518545.1">
    <property type="nucleotide sequence ID" value="NZ_KE332512.1"/>
</dbReference>
<evidence type="ECO:0008006" key="3">
    <source>
        <dbReference type="Google" id="ProtNLM"/>
    </source>
</evidence>
<organism evidence="1 2">
    <name type="scientific">Treponema vincentii F0403</name>
    <dbReference type="NCBI Taxonomy" id="1125702"/>
    <lineage>
        <taxon>Bacteria</taxon>
        <taxon>Pseudomonadati</taxon>
        <taxon>Spirochaetota</taxon>
        <taxon>Spirochaetia</taxon>
        <taxon>Spirochaetales</taxon>
        <taxon>Treponemataceae</taxon>
        <taxon>Treponema</taxon>
    </lineage>
</organism>
<evidence type="ECO:0000313" key="2">
    <source>
        <dbReference type="Proteomes" id="UP000014605"/>
    </source>
</evidence>
<evidence type="ECO:0000313" key="1">
    <source>
        <dbReference type="EMBL" id="EPF47268.1"/>
    </source>
</evidence>
<keyword evidence="2" id="KW-1185">Reference proteome</keyword>
<comment type="caution">
    <text evidence="1">The sequence shown here is derived from an EMBL/GenBank/DDBJ whole genome shotgun (WGS) entry which is preliminary data.</text>
</comment>
<protein>
    <recommendedName>
        <fullName evidence="3">Restriction endonuclease subunit M</fullName>
    </recommendedName>
</protein>
<sequence length="334" mass="39623">MIKEEKKSVDVRENQLLQMDREILVLLLKDRTTDRNIMWCTDNYKKYGSQYEYNQPIAIHLITSRHGNIIKPRVEKSRHDQQRRIRDKGEVFTPSWICNKQNNLIDNAWFGRENIFNVETETSWISNKNKIKFSTEQGKGWTDYVESDRMEISCGEAPYITSRYDTVSGNYIEVPDRIGLLDRKLRVISENTDLEDKWLTWAYRAVQSIYGFDWQGDNLLIARENILFDVVEYFEVKFNKKIETSHLVELAKIISWNIWQMDGIKFVVPESCTTEKKEAEQLSLFEYMYKKEQVCECEGCKTGNHFKHNGIYCKLMDWKTHKSIRYADLISKGK</sequence>
<name>S3L9Z4_9SPIR</name>
<dbReference type="GeneID" id="301461269"/>
<accession>S3L9Z4</accession>
<proteinExistence type="predicted"/>
<dbReference type="EMBL" id="ATFC01000007">
    <property type="protein sequence ID" value="EPF47268.1"/>
    <property type="molecule type" value="Genomic_DNA"/>
</dbReference>